<evidence type="ECO:0000256" key="1">
    <source>
        <dbReference type="ARBA" id="ARBA00022729"/>
    </source>
</evidence>
<dbReference type="InterPro" id="IPR051477">
    <property type="entry name" value="Expansin_CellWall"/>
</dbReference>
<dbReference type="CDD" id="cd22191">
    <property type="entry name" value="DPBB_RlpA_EXP_N-like"/>
    <property type="match status" value="1"/>
</dbReference>
<dbReference type="OrthoDB" id="406505at2759"/>
<dbReference type="Gene3D" id="2.40.40.10">
    <property type="entry name" value="RlpA-like domain"/>
    <property type="match status" value="1"/>
</dbReference>
<proteinExistence type="predicted"/>
<feature type="transmembrane region" description="Helical" evidence="2">
    <location>
        <begin position="73"/>
        <end position="96"/>
    </location>
</feature>
<comment type="caution">
    <text evidence="3">The sequence shown here is derived from an EMBL/GenBank/DDBJ whole genome shotgun (WGS) entry which is preliminary data.</text>
</comment>
<keyword evidence="2" id="KW-1133">Transmembrane helix</keyword>
<accession>A0A1X2HGJ0</accession>
<dbReference type="InParanoid" id="A0A1X2HGJ0"/>
<dbReference type="InterPro" id="IPR036908">
    <property type="entry name" value="RlpA-like_sf"/>
</dbReference>
<keyword evidence="2" id="KW-0812">Transmembrane</keyword>
<keyword evidence="4" id="KW-1185">Reference proteome</keyword>
<protein>
    <submittedName>
        <fullName evidence="3">RlpA-like double-psi beta-barrel-protein domain-containing protein-containing protein</fullName>
    </submittedName>
</protein>
<dbReference type="Proteomes" id="UP000242180">
    <property type="component" value="Unassembled WGS sequence"/>
</dbReference>
<sequence>MADPNFEHNPEHRQSRGSIIVPEVQAPVGIPPAQPYHALEDNKELPNLPIHETTMPSTIWTRFVDRFRFGKPLLVGAGVAAIVAIMLIVLGTLGIFENRRYRSMLGWTSVGQTKYEGDSWGTATAGQFNLSGKGDGTYYDPGVGVLACGTRFTAQDMVVALDHYDYGDDLDNPNDSPVCGACIKITGPLGSTKATIQDKCPACGRGSLDLSPAVFDLVGDMNEGRIPVSWEPC</sequence>
<dbReference type="PANTHER" id="PTHR31836:SF21">
    <property type="entry name" value="EXPANSIN-LIKE PROTEIN 7"/>
    <property type="match status" value="1"/>
</dbReference>
<dbReference type="OMA" id="SWANNDI"/>
<name>A0A1X2HGJ0_SYNRA</name>
<dbReference type="PANTHER" id="PTHR31836">
    <property type="match status" value="1"/>
</dbReference>
<keyword evidence="2" id="KW-0472">Membrane</keyword>
<evidence type="ECO:0000256" key="2">
    <source>
        <dbReference type="SAM" id="Phobius"/>
    </source>
</evidence>
<evidence type="ECO:0000313" key="4">
    <source>
        <dbReference type="Proteomes" id="UP000242180"/>
    </source>
</evidence>
<dbReference type="STRING" id="13706.A0A1X2HGJ0"/>
<dbReference type="AlphaFoldDB" id="A0A1X2HGJ0"/>
<evidence type="ECO:0000313" key="3">
    <source>
        <dbReference type="EMBL" id="ORY98030.1"/>
    </source>
</evidence>
<gene>
    <name evidence="3" type="ORF">BCR43DRAFT_490756</name>
</gene>
<dbReference type="EMBL" id="MCGN01000004">
    <property type="protein sequence ID" value="ORY98030.1"/>
    <property type="molecule type" value="Genomic_DNA"/>
</dbReference>
<reference evidence="3 4" key="1">
    <citation type="submission" date="2016-07" db="EMBL/GenBank/DDBJ databases">
        <title>Pervasive Adenine N6-methylation of Active Genes in Fungi.</title>
        <authorList>
            <consortium name="DOE Joint Genome Institute"/>
            <person name="Mondo S.J."/>
            <person name="Dannebaum R.O."/>
            <person name="Kuo R.C."/>
            <person name="Labutti K."/>
            <person name="Haridas S."/>
            <person name="Kuo A."/>
            <person name="Salamov A."/>
            <person name="Ahrendt S.R."/>
            <person name="Lipzen A."/>
            <person name="Sullivan W."/>
            <person name="Andreopoulos W.B."/>
            <person name="Clum A."/>
            <person name="Lindquist E."/>
            <person name="Daum C."/>
            <person name="Ramamoorthy G.K."/>
            <person name="Gryganskyi A."/>
            <person name="Culley D."/>
            <person name="Magnuson J.K."/>
            <person name="James T.Y."/>
            <person name="O'Malley M.A."/>
            <person name="Stajich J.E."/>
            <person name="Spatafora J.W."/>
            <person name="Visel A."/>
            <person name="Grigoriev I.V."/>
        </authorList>
    </citation>
    <scope>NUCLEOTIDE SEQUENCE [LARGE SCALE GENOMIC DNA]</scope>
    <source>
        <strain evidence="3 4">NRRL 2496</strain>
    </source>
</reference>
<keyword evidence="1" id="KW-0732">Signal</keyword>
<organism evidence="3 4">
    <name type="scientific">Syncephalastrum racemosum</name>
    <name type="common">Filamentous fungus</name>
    <dbReference type="NCBI Taxonomy" id="13706"/>
    <lineage>
        <taxon>Eukaryota</taxon>
        <taxon>Fungi</taxon>
        <taxon>Fungi incertae sedis</taxon>
        <taxon>Mucoromycota</taxon>
        <taxon>Mucoromycotina</taxon>
        <taxon>Mucoromycetes</taxon>
        <taxon>Mucorales</taxon>
        <taxon>Syncephalastraceae</taxon>
        <taxon>Syncephalastrum</taxon>
    </lineage>
</organism>
<dbReference type="SUPFAM" id="SSF50685">
    <property type="entry name" value="Barwin-like endoglucanases"/>
    <property type="match status" value="1"/>
</dbReference>